<reference evidence="7" key="1">
    <citation type="journal article" date="2019" name="Int. J. Syst. Evol. Microbiol.">
        <title>The Global Catalogue of Microorganisms (GCM) 10K type strain sequencing project: providing services to taxonomists for standard genome sequencing and annotation.</title>
        <authorList>
            <consortium name="The Broad Institute Genomics Platform"/>
            <consortium name="The Broad Institute Genome Sequencing Center for Infectious Disease"/>
            <person name="Wu L."/>
            <person name="Ma J."/>
        </authorList>
    </citation>
    <scope>NUCLEOTIDE SEQUENCE [LARGE SCALE GENOMIC DNA]</scope>
    <source>
        <strain evidence="7">KCTC 42644</strain>
    </source>
</reference>
<accession>A0ABV7X793</accession>
<dbReference type="SUPFAM" id="SSF50891">
    <property type="entry name" value="Cyclophilin-like"/>
    <property type="match status" value="1"/>
</dbReference>
<name>A0ABV7X793_9SPHN</name>
<feature type="signal peptide" evidence="4">
    <location>
        <begin position="1"/>
        <end position="17"/>
    </location>
</feature>
<dbReference type="EMBL" id="JBHRXV010000003">
    <property type="protein sequence ID" value="MFC3711618.1"/>
    <property type="molecule type" value="Genomic_DNA"/>
</dbReference>
<evidence type="ECO:0000313" key="7">
    <source>
        <dbReference type="Proteomes" id="UP001595615"/>
    </source>
</evidence>
<dbReference type="InterPro" id="IPR002130">
    <property type="entry name" value="Cyclophilin-type_PPIase_dom"/>
</dbReference>
<dbReference type="PANTHER" id="PTHR43246">
    <property type="entry name" value="PEPTIDYL-PROLYL CIS-TRANS ISOMERASE CYP38, CHLOROPLASTIC"/>
    <property type="match status" value="1"/>
</dbReference>
<protein>
    <recommendedName>
        <fullName evidence="1">peptidylprolyl isomerase</fullName>
        <ecNumber evidence="1">5.2.1.8</ecNumber>
    </recommendedName>
</protein>
<dbReference type="InterPro" id="IPR029000">
    <property type="entry name" value="Cyclophilin-like_dom_sf"/>
</dbReference>
<gene>
    <name evidence="6" type="ORF">ACFOMD_03485</name>
</gene>
<evidence type="ECO:0000256" key="4">
    <source>
        <dbReference type="SAM" id="SignalP"/>
    </source>
</evidence>
<organism evidence="6 7">
    <name type="scientific">Sphingoaurantiacus capsulatus</name>
    <dbReference type="NCBI Taxonomy" id="1771310"/>
    <lineage>
        <taxon>Bacteria</taxon>
        <taxon>Pseudomonadati</taxon>
        <taxon>Pseudomonadota</taxon>
        <taxon>Alphaproteobacteria</taxon>
        <taxon>Sphingomonadales</taxon>
        <taxon>Sphingosinicellaceae</taxon>
        <taxon>Sphingoaurantiacus</taxon>
    </lineage>
</organism>
<dbReference type="PROSITE" id="PS50072">
    <property type="entry name" value="CSA_PPIASE_2"/>
    <property type="match status" value="1"/>
</dbReference>
<dbReference type="Gene3D" id="2.40.100.10">
    <property type="entry name" value="Cyclophilin-like"/>
    <property type="match status" value="1"/>
</dbReference>
<keyword evidence="2" id="KW-0697">Rotamase</keyword>
<feature type="chain" id="PRO_5047027966" description="peptidylprolyl isomerase" evidence="4">
    <location>
        <begin position="18"/>
        <end position="219"/>
    </location>
</feature>
<feature type="domain" description="PPIase cyclophilin-type" evidence="5">
    <location>
        <begin position="51"/>
        <end position="216"/>
    </location>
</feature>
<comment type="caution">
    <text evidence="6">The sequence shown here is derived from an EMBL/GenBank/DDBJ whole genome shotgun (WGS) entry which is preliminary data.</text>
</comment>
<dbReference type="EC" id="5.2.1.8" evidence="1"/>
<evidence type="ECO:0000259" key="5">
    <source>
        <dbReference type="PROSITE" id="PS50072"/>
    </source>
</evidence>
<sequence>MKRLLLLAALLAAPVLAQTTEPAPAAAPAPGAAVAPIEAPKPATVRVTLTTPDGPIVLELEKERAPVTTANFLRYVDQKRFDGAVFYRAMKLTPDGSYGLIQGGTRGNPKTTLPAIAHEPTSKTGLSHVDGTISMARGAPGSATGDFFITIGALTSLDADLTKPGDNLGFAAFGRVVEGMETVKKIMVAPTSPTEGVGVMKGQMIAAPIKITTARRTPL</sequence>
<evidence type="ECO:0000256" key="2">
    <source>
        <dbReference type="ARBA" id="ARBA00023110"/>
    </source>
</evidence>
<proteinExistence type="predicted"/>
<evidence type="ECO:0000256" key="1">
    <source>
        <dbReference type="ARBA" id="ARBA00013194"/>
    </source>
</evidence>
<dbReference type="Proteomes" id="UP001595615">
    <property type="component" value="Unassembled WGS sequence"/>
</dbReference>
<dbReference type="Pfam" id="PF00160">
    <property type="entry name" value="Pro_isomerase"/>
    <property type="match status" value="1"/>
</dbReference>
<evidence type="ECO:0000256" key="3">
    <source>
        <dbReference type="ARBA" id="ARBA00023235"/>
    </source>
</evidence>
<dbReference type="GO" id="GO:0003755">
    <property type="term" value="F:peptidyl-prolyl cis-trans isomerase activity"/>
    <property type="evidence" value="ECO:0007669"/>
    <property type="project" value="UniProtKB-EC"/>
</dbReference>
<dbReference type="InterPro" id="IPR044665">
    <property type="entry name" value="E_coli_cyclophilin_A-like"/>
</dbReference>
<dbReference type="RefSeq" id="WP_380856921.1">
    <property type="nucleotide sequence ID" value="NZ_JBHRXV010000003.1"/>
</dbReference>
<keyword evidence="4" id="KW-0732">Signal</keyword>
<keyword evidence="3 6" id="KW-0413">Isomerase</keyword>
<keyword evidence="7" id="KW-1185">Reference proteome</keyword>
<evidence type="ECO:0000313" key="6">
    <source>
        <dbReference type="EMBL" id="MFC3711618.1"/>
    </source>
</evidence>